<proteinExistence type="predicted"/>
<reference evidence="1 2" key="1">
    <citation type="submission" date="2016-10" db="EMBL/GenBank/DDBJ databases">
        <authorList>
            <person name="de Groot N.N."/>
        </authorList>
    </citation>
    <scope>NUCLEOTIDE SEQUENCE [LARGE SCALE GENOMIC DNA]</scope>
    <source>
        <strain evidence="1 2">Vu-144</strain>
    </source>
</reference>
<name>A0A1H4BDB6_9BACT</name>
<dbReference type="AlphaFoldDB" id="A0A1H4BDB6"/>
<keyword evidence="2" id="KW-1185">Reference proteome</keyword>
<evidence type="ECO:0000313" key="2">
    <source>
        <dbReference type="Proteomes" id="UP000199041"/>
    </source>
</evidence>
<organism evidence="1 2">
    <name type="scientific">Arachidicoccus rhizosphaerae</name>
    <dbReference type="NCBI Taxonomy" id="551991"/>
    <lineage>
        <taxon>Bacteria</taxon>
        <taxon>Pseudomonadati</taxon>
        <taxon>Bacteroidota</taxon>
        <taxon>Chitinophagia</taxon>
        <taxon>Chitinophagales</taxon>
        <taxon>Chitinophagaceae</taxon>
        <taxon>Arachidicoccus</taxon>
    </lineage>
</organism>
<dbReference type="EMBL" id="FNQY01000020">
    <property type="protein sequence ID" value="SEA46096.1"/>
    <property type="molecule type" value="Genomic_DNA"/>
</dbReference>
<gene>
    <name evidence="1" type="ORF">SAMN05192529_12017</name>
</gene>
<evidence type="ECO:0000313" key="1">
    <source>
        <dbReference type="EMBL" id="SEA46096.1"/>
    </source>
</evidence>
<accession>A0A1H4BDB6</accession>
<sequence length="599" mass="67307">MGLAFTIDSPLKVAKFGISSAISIMEDRLIETMRKYYYNAIEEPFIPIPTKQGNSRENRITDYLNLINRVVNNQIDKIKKSIFEAGSDLVKYFEMLPNKSDLSMLYSYMQASNDTLEKEGLKQILKANVRAGSIDVNIMTKVDKDNYTKDGAVIEDSSDAVSALRGYAKSDLTNSTIIFSAGLNPRLFNYLEKCRQFDAKAPGKFDKKIALKVSDYRSALIQGKYLAKKGVWVSEFRIESGLNCGGHAFVGDGNLIGPTLEEFKSKRSELCATLFDLYNKALAAKSCPTYQTPHPIKITYQGGIATNKEHLFVQNHYGLDAAGWGTPFLLVPEATTVDLPTLTLLQKAQKSSIQISPNSPLGVPFYYLKGTSSDLEKHSRITQKRPGSPCTERHLVNNTEFTKLPICTASVKYQQLKLNQLKSLHLPSQEYETAKKSIMDKECLCIGLSNAAPIQYQQPFLNNLTAVAICPGPNIIYFSKVVSLQQMVGHIYGKTNIITEVNRPHFFINELYIYIEYLRNQVKELQSPDKKRKKFIQHFYMQIQEAITYYRKKATIINDYNESQIAAFIIQLDIAAAELTQSIKHCGPSMPSTSSVLQA</sequence>
<dbReference type="STRING" id="551991.SAMN05192529_12017"/>
<dbReference type="Proteomes" id="UP000199041">
    <property type="component" value="Unassembled WGS sequence"/>
</dbReference>
<protein>
    <submittedName>
        <fullName evidence="1">Uncharacterized protein</fullName>
    </submittedName>
</protein>